<feature type="signal peptide" evidence="1">
    <location>
        <begin position="1"/>
        <end position="20"/>
    </location>
</feature>
<dbReference type="EMBL" id="JANPWB010000012">
    <property type="protein sequence ID" value="KAJ1115656.1"/>
    <property type="molecule type" value="Genomic_DNA"/>
</dbReference>
<proteinExistence type="predicted"/>
<comment type="caution">
    <text evidence="2">The sequence shown here is derived from an EMBL/GenBank/DDBJ whole genome shotgun (WGS) entry which is preliminary data.</text>
</comment>
<feature type="chain" id="PRO_5044023595" description="Secreted protein" evidence="1">
    <location>
        <begin position="21"/>
        <end position="204"/>
    </location>
</feature>
<keyword evidence="3" id="KW-1185">Reference proteome</keyword>
<evidence type="ECO:0000256" key="1">
    <source>
        <dbReference type="SAM" id="SignalP"/>
    </source>
</evidence>
<evidence type="ECO:0000313" key="2">
    <source>
        <dbReference type="EMBL" id="KAJ1115656.1"/>
    </source>
</evidence>
<organism evidence="2 3">
    <name type="scientific">Pleurodeles waltl</name>
    <name type="common">Iberian ribbed newt</name>
    <dbReference type="NCBI Taxonomy" id="8319"/>
    <lineage>
        <taxon>Eukaryota</taxon>
        <taxon>Metazoa</taxon>
        <taxon>Chordata</taxon>
        <taxon>Craniata</taxon>
        <taxon>Vertebrata</taxon>
        <taxon>Euteleostomi</taxon>
        <taxon>Amphibia</taxon>
        <taxon>Batrachia</taxon>
        <taxon>Caudata</taxon>
        <taxon>Salamandroidea</taxon>
        <taxon>Salamandridae</taxon>
        <taxon>Pleurodelinae</taxon>
        <taxon>Pleurodeles</taxon>
    </lineage>
</organism>
<keyword evidence="1" id="KW-0732">Signal</keyword>
<dbReference type="AlphaFoldDB" id="A0AAV7NHZ6"/>
<evidence type="ECO:0000313" key="3">
    <source>
        <dbReference type="Proteomes" id="UP001066276"/>
    </source>
</evidence>
<accession>A0AAV7NHZ6</accession>
<evidence type="ECO:0008006" key="4">
    <source>
        <dbReference type="Google" id="ProtNLM"/>
    </source>
</evidence>
<reference evidence="2" key="1">
    <citation type="journal article" date="2022" name="bioRxiv">
        <title>Sequencing and chromosome-scale assembly of the giantPleurodeles waltlgenome.</title>
        <authorList>
            <person name="Brown T."/>
            <person name="Elewa A."/>
            <person name="Iarovenko S."/>
            <person name="Subramanian E."/>
            <person name="Araus A.J."/>
            <person name="Petzold A."/>
            <person name="Susuki M."/>
            <person name="Suzuki K.-i.T."/>
            <person name="Hayashi T."/>
            <person name="Toyoda A."/>
            <person name="Oliveira C."/>
            <person name="Osipova E."/>
            <person name="Leigh N.D."/>
            <person name="Simon A."/>
            <person name="Yun M.H."/>
        </authorList>
    </citation>
    <scope>NUCLEOTIDE SEQUENCE</scope>
    <source>
        <strain evidence="2">20211129_DDA</strain>
        <tissue evidence="2">Liver</tissue>
    </source>
</reference>
<protein>
    <recommendedName>
        <fullName evidence="4">Secreted protein</fullName>
    </recommendedName>
</protein>
<name>A0AAV7NHZ6_PLEWA</name>
<dbReference type="Proteomes" id="UP001066276">
    <property type="component" value="Chromosome 8"/>
</dbReference>
<gene>
    <name evidence="2" type="ORF">NDU88_003878</name>
</gene>
<sequence>MVNLGSRLGLIPCFAAGLTAGPTGQKPWRSHGEVLVTLRRGVKEQRAATGVAVNVANRSSRPGAASSCCHWTHRSAQRLQRSAGDASRTMRITQENECCTLSRKCGQLWGSELRLLALSPLLGAGSLPRRRIYLPFTRPPIPACSHQSFHLLRVGEAPLPPDQASKVCIVLQIHFHLRPTSWREMNHQTPRKVAKMLQKPRRME</sequence>